<evidence type="ECO:0000313" key="2">
    <source>
        <dbReference type="EMBL" id="EFN83309.1"/>
    </source>
</evidence>
<dbReference type="Proteomes" id="UP000008237">
    <property type="component" value="Unassembled WGS sequence"/>
</dbReference>
<evidence type="ECO:0000259" key="1">
    <source>
        <dbReference type="Pfam" id="PF05699"/>
    </source>
</evidence>
<gene>
    <name evidence="2" type="ORF">EAI_00069</name>
</gene>
<dbReference type="AlphaFoldDB" id="E2BLX1"/>
<dbReference type="PANTHER" id="PTHR47611">
    <property type="entry name" value="HAT DIMERISATION DOMAIN, C-TERMINAL"/>
    <property type="match status" value="1"/>
</dbReference>
<dbReference type="InterPro" id="IPR012337">
    <property type="entry name" value="RNaseH-like_sf"/>
</dbReference>
<dbReference type="EMBL" id="GL449058">
    <property type="protein sequence ID" value="EFN83309.1"/>
    <property type="molecule type" value="Genomic_DNA"/>
</dbReference>
<organism evidence="3">
    <name type="scientific">Harpegnathos saltator</name>
    <name type="common">Jerdon's jumping ant</name>
    <dbReference type="NCBI Taxonomy" id="610380"/>
    <lineage>
        <taxon>Eukaryota</taxon>
        <taxon>Metazoa</taxon>
        <taxon>Ecdysozoa</taxon>
        <taxon>Arthropoda</taxon>
        <taxon>Hexapoda</taxon>
        <taxon>Insecta</taxon>
        <taxon>Pterygota</taxon>
        <taxon>Neoptera</taxon>
        <taxon>Endopterygota</taxon>
        <taxon>Hymenoptera</taxon>
        <taxon>Apocrita</taxon>
        <taxon>Aculeata</taxon>
        <taxon>Formicoidea</taxon>
        <taxon>Formicidae</taxon>
        <taxon>Ponerinae</taxon>
        <taxon>Ponerini</taxon>
        <taxon>Harpegnathos</taxon>
    </lineage>
</organism>
<protein>
    <submittedName>
        <fullName evidence="2">Zinc finger BED domain-containing protein 1</fullName>
    </submittedName>
</protein>
<dbReference type="Pfam" id="PF05699">
    <property type="entry name" value="Dimer_Tnp_hAT"/>
    <property type="match status" value="1"/>
</dbReference>
<dbReference type="OrthoDB" id="7552071at2759"/>
<feature type="non-terminal residue" evidence="2">
    <location>
        <position position="1"/>
    </location>
</feature>
<sequence>DPLMWWKANASQFPTLAPLARHYLNIAATETSSERVFSVGGNIVTNKRTNLLADNVRQIIFCHDNLSALDY</sequence>
<feature type="domain" description="HAT C-terminal dimerisation" evidence="1">
    <location>
        <begin position="1"/>
        <end position="66"/>
    </location>
</feature>
<keyword evidence="3" id="KW-1185">Reference proteome</keyword>
<dbReference type="InParanoid" id="E2BLX1"/>
<reference evidence="2 3" key="1">
    <citation type="journal article" date="2010" name="Science">
        <title>Genomic comparison of the ants Camponotus floridanus and Harpegnathos saltator.</title>
        <authorList>
            <person name="Bonasio R."/>
            <person name="Zhang G."/>
            <person name="Ye C."/>
            <person name="Mutti N.S."/>
            <person name="Fang X."/>
            <person name="Qin N."/>
            <person name="Donahue G."/>
            <person name="Yang P."/>
            <person name="Li Q."/>
            <person name="Li C."/>
            <person name="Zhang P."/>
            <person name="Huang Z."/>
            <person name="Berger S.L."/>
            <person name="Reinberg D."/>
            <person name="Wang J."/>
            <person name="Liebig J."/>
        </authorList>
    </citation>
    <scope>NUCLEOTIDE SEQUENCE [LARGE SCALE GENOMIC DNA]</scope>
    <source>
        <strain evidence="2 3">R22 G/1</strain>
    </source>
</reference>
<proteinExistence type="predicted"/>
<evidence type="ECO:0000313" key="3">
    <source>
        <dbReference type="Proteomes" id="UP000008237"/>
    </source>
</evidence>
<dbReference type="SUPFAM" id="SSF53098">
    <property type="entry name" value="Ribonuclease H-like"/>
    <property type="match status" value="1"/>
</dbReference>
<dbReference type="GO" id="GO:0046983">
    <property type="term" value="F:protein dimerization activity"/>
    <property type="evidence" value="ECO:0007669"/>
    <property type="project" value="InterPro"/>
</dbReference>
<dbReference type="InterPro" id="IPR008906">
    <property type="entry name" value="HATC_C_dom"/>
</dbReference>
<feature type="non-terminal residue" evidence="2">
    <location>
        <position position="71"/>
    </location>
</feature>
<dbReference type="PANTHER" id="PTHR47611:SF1">
    <property type="entry name" value="CCHC-TYPE DOMAIN-CONTAINING PROTEIN"/>
    <property type="match status" value="1"/>
</dbReference>
<name>E2BLX1_HARSA</name>
<dbReference type="OMA" id="WKSHENR"/>
<accession>E2BLX1</accession>